<gene>
    <name evidence="2" type="ORF">DVH24_019866</name>
</gene>
<protein>
    <submittedName>
        <fullName evidence="2">Uncharacterized protein</fullName>
    </submittedName>
</protein>
<feature type="region of interest" description="Disordered" evidence="1">
    <location>
        <begin position="72"/>
        <end position="92"/>
    </location>
</feature>
<feature type="compositionally biased region" description="Polar residues" evidence="1">
    <location>
        <begin position="12"/>
        <end position="26"/>
    </location>
</feature>
<comment type="caution">
    <text evidence="2">The sequence shown here is derived from an EMBL/GenBank/DDBJ whole genome shotgun (WGS) entry which is preliminary data.</text>
</comment>
<reference evidence="2 3" key="1">
    <citation type="submission" date="2018-10" db="EMBL/GenBank/DDBJ databases">
        <title>A high-quality apple genome assembly.</title>
        <authorList>
            <person name="Hu J."/>
        </authorList>
    </citation>
    <scope>NUCLEOTIDE SEQUENCE [LARGE SCALE GENOMIC DNA]</scope>
    <source>
        <strain evidence="3">cv. HFTH1</strain>
        <tissue evidence="2">Young leaf</tissue>
    </source>
</reference>
<evidence type="ECO:0000313" key="3">
    <source>
        <dbReference type="Proteomes" id="UP000290289"/>
    </source>
</evidence>
<keyword evidence="3" id="KW-1185">Reference proteome</keyword>
<dbReference type="AlphaFoldDB" id="A0A498HZE3"/>
<dbReference type="Proteomes" id="UP000290289">
    <property type="component" value="Chromosome 14"/>
</dbReference>
<organism evidence="2 3">
    <name type="scientific">Malus domestica</name>
    <name type="common">Apple</name>
    <name type="synonym">Pyrus malus</name>
    <dbReference type="NCBI Taxonomy" id="3750"/>
    <lineage>
        <taxon>Eukaryota</taxon>
        <taxon>Viridiplantae</taxon>
        <taxon>Streptophyta</taxon>
        <taxon>Embryophyta</taxon>
        <taxon>Tracheophyta</taxon>
        <taxon>Spermatophyta</taxon>
        <taxon>Magnoliopsida</taxon>
        <taxon>eudicotyledons</taxon>
        <taxon>Gunneridae</taxon>
        <taxon>Pentapetalae</taxon>
        <taxon>rosids</taxon>
        <taxon>fabids</taxon>
        <taxon>Rosales</taxon>
        <taxon>Rosaceae</taxon>
        <taxon>Amygdaloideae</taxon>
        <taxon>Maleae</taxon>
        <taxon>Malus</taxon>
    </lineage>
</organism>
<dbReference type="EMBL" id="RDQH01000340">
    <property type="protein sequence ID" value="RXH76978.1"/>
    <property type="molecule type" value="Genomic_DNA"/>
</dbReference>
<accession>A0A498HZE3</accession>
<name>A0A498HZE3_MALDO</name>
<sequence>MLEDDDDKITTTRRNQPQSLHSTTKMAATRRSFKVRYSSKENQNVMQSHYATPQRLRKQFCTQHGKYIPIEKGKSKQGSTFQPKEGSKFQAKNGKTTQLWENDELKAFSIFPSGVRYMPKKIRDKATLSIFLQNFPEEKSTLNLACKSDDMFPKPRTNLQVSQNKEKSMTTKERTPPCRGKQKGKGKNPSLPWKTKGERKGKTSSLPWKRKGKGKKMKILLTQGQELRRVYSIGILRDFNSFNESRDIQS</sequence>
<feature type="region of interest" description="Disordered" evidence="1">
    <location>
        <begin position="1"/>
        <end position="30"/>
    </location>
</feature>
<feature type="region of interest" description="Disordered" evidence="1">
    <location>
        <begin position="153"/>
        <end position="215"/>
    </location>
</feature>
<evidence type="ECO:0000256" key="1">
    <source>
        <dbReference type="SAM" id="MobiDB-lite"/>
    </source>
</evidence>
<evidence type="ECO:0000313" key="2">
    <source>
        <dbReference type="EMBL" id="RXH76978.1"/>
    </source>
</evidence>
<feature type="compositionally biased region" description="Basic and acidic residues" evidence="1">
    <location>
        <begin position="164"/>
        <end position="176"/>
    </location>
</feature>
<proteinExistence type="predicted"/>